<protein>
    <submittedName>
        <fullName evidence="1">Uncharacterized protein</fullName>
    </submittedName>
</protein>
<evidence type="ECO:0000313" key="2">
    <source>
        <dbReference type="Proteomes" id="UP000075901"/>
    </source>
</evidence>
<accession>A0A182S5W4</accession>
<proteinExistence type="predicted"/>
<dbReference type="Proteomes" id="UP000075901">
    <property type="component" value="Unassembled WGS sequence"/>
</dbReference>
<reference evidence="2" key="1">
    <citation type="submission" date="2013-09" db="EMBL/GenBank/DDBJ databases">
        <title>The Genome Sequence of Anopheles maculatus species B.</title>
        <authorList>
            <consortium name="The Broad Institute Genomics Platform"/>
            <person name="Neafsey D.E."/>
            <person name="Besansky N."/>
            <person name="Howell P."/>
            <person name="Walton C."/>
            <person name="Young S.K."/>
            <person name="Zeng Q."/>
            <person name="Gargeya S."/>
            <person name="Fitzgerald M."/>
            <person name="Haas B."/>
            <person name="Abouelleil A."/>
            <person name="Allen A.W."/>
            <person name="Alvarado L."/>
            <person name="Arachchi H.M."/>
            <person name="Berlin A.M."/>
            <person name="Chapman S.B."/>
            <person name="Gainer-Dewar J."/>
            <person name="Goldberg J."/>
            <person name="Griggs A."/>
            <person name="Gujja S."/>
            <person name="Hansen M."/>
            <person name="Howarth C."/>
            <person name="Imamovic A."/>
            <person name="Ireland A."/>
            <person name="Larimer J."/>
            <person name="McCowan C."/>
            <person name="Murphy C."/>
            <person name="Pearson M."/>
            <person name="Poon T.W."/>
            <person name="Priest M."/>
            <person name="Roberts A."/>
            <person name="Saif S."/>
            <person name="Shea T."/>
            <person name="Sisk P."/>
            <person name="Sykes S."/>
            <person name="Wortman J."/>
            <person name="Nusbaum C."/>
            <person name="Birren B."/>
        </authorList>
    </citation>
    <scope>NUCLEOTIDE SEQUENCE [LARGE SCALE GENOMIC DNA]</scope>
    <source>
        <strain evidence="2">maculatus3</strain>
    </source>
</reference>
<sequence length="186" mass="21472">MKCTKFNTLPCSLKRMAAKLCTVYLTPTKYCRAMADDQQEVRTPPTPGSLEQSADTINDMVQNIRELLYKDKNTALVKAVELLVLNIQQRQVIIMLKQTLQEAIVQTEQMLKDLHEQPVMESLLSNIETQNQSTRKQLGDKVESIRMHMKSNEVLRKQLKKELMGFRTGIDDIKRNVHEKEEIGKK</sequence>
<name>A0A182S5W4_9DIPT</name>
<dbReference type="VEuPathDB" id="VectorBase:AMAM000265"/>
<reference evidence="1" key="2">
    <citation type="submission" date="2020-05" db="UniProtKB">
        <authorList>
            <consortium name="EnsemblMetazoa"/>
        </authorList>
    </citation>
    <scope>IDENTIFICATION</scope>
    <source>
        <strain evidence="1">maculatus3</strain>
    </source>
</reference>
<dbReference type="EnsemblMetazoa" id="AMAM000265-RA">
    <property type="protein sequence ID" value="AMAM000265-PA"/>
    <property type="gene ID" value="AMAM000265"/>
</dbReference>
<dbReference type="AlphaFoldDB" id="A0A182S5W4"/>
<keyword evidence="2" id="KW-1185">Reference proteome</keyword>
<organism evidence="1 2">
    <name type="scientific">Anopheles maculatus</name>
    <dbReference type="NCBI Taxonomy" id="74869"/>
    <lineage>
        <taxon>Eukaryota</taxon>
        <taxon>Metazoa</taxon>
        <taxon>Ecdysozoa</taxon>
        <taxon>Arthropoda</taxon>
        <taxon>Hexapoda</taxon>
        <taxon>Insecta</taxon>
        <taxon>Pterygota</taxon>
        <taxon>Neoptera</taxon>
        <taxon>Endopterygota</taxon>
        <taxon>Diptera</taxon>
        <taxon>Nematocera</taxon>
        <taxon>Culicoidea</taxon>
        <taxon>Culicidae</taxon>
        <taxon>Anophelinae</taxon>
        <taxon>Anopheles</taxon>
        <taxon>Anopheles maculatus group</taxon>
    </lineage>
</organism>
<evidence type="ECO:0000313" key="1">
    <source>
        <dbReference type="EnsemblMetazoa" id="AMAM000265-PA"/>
    </source>
</evidence>